<proteinExistence type="predicted"/>
<dbReference type="OMA" id="IWITKND"/>
<protein>
    <submittedName>
        <fullName evidence="4">TIGR01906 family membrane protein</fullName>
    </submittedName>
</protein>
<sequence>MPKQIFNWLDYLAPIIVPLCFIVILFVLSLIINYIWITKNDDRTVFEKVGNNFAINNF</sequence>
<keyword evidence="3" id="KW-1185">Reference proteome</keyword>
<dbReference type="Pfam" id="PF21525">
    <property type="entry name" value="Nlp36"/>
    <property type="match status" value="1"/>
</dbReference>
<evidence type="ECO:0000256" key="1">
    <source>
        <dbReference type="SAM" id="Phobius"/>
    </source>
</evidence>
<organism evidence="4">
    <name type="scientific">Thelazia callipaeda</name>
    <name type="common">Oriental eyeworm</name>
    <name type="synonym">Parasitic nematode</name>
    <dbReference type="NCBI Taxonomy" id="103827"/>
    <lineage>
        <taxon>Eukaryota</taxon>
        <taxon>Metazoa</taxon>
        <taxon>Ecdysozoa</taxon>
        <taxon>Nematoda</taxon>
        <taxon>Chromadorea</taxon>
        <taxon>Rhabditida</taxon>
        <taxon>Spirurina</taxon>
        <taxon>Spiruromorpha</taxon>
        <taxon>Thelazioidea</taxon>
        <taxon>Thelaziidae</taxon>
        <taxon>Thelazia</taxon>
    </lineage>
</organism>
<dbReference type="EMBL" id="UYYF01005245">
    <property type="protein sequence ID" value="VDN08367.1"/>
    <property type="molecule type" value="Genomic_DNA"/>
</dbReference>
<dbReference type="WBParaSite" id="TCLT_0001067401-mRNA-1">
    <property type="protein sequence ID" value="TCLT_0001067401-mRNA-1"/>
    <property type="gene ID" value="TCLT_0001067401"/>
</dbReference>
<reference evidence="2 3" key="2">
    <citation type="submission" date="2018-11" db="EMBL/GenBank/DDBJ databases">
        <authorList>
            <consortium name="Pathogen Informatics"/>
        </authorList>
    </citation>
    <scope>NUCLEOTIDE SEQUENCE [LARGE SCALE GENOMIC DNA]</scope>
</reference>
<evidence type="ECO:0000313" key="2">
    <source>
        <dbReference type="EMBL" id="VDN08367.1"/>
    </source>
</evidence>
<evidence type="ECO:0000313" key="4">
    <source>
        <dbReference type="WBParaSite" id="TCLT_0001067401-mRNA-1"/>
    </source>
</evidence>
<feature type="transmembrane region" description="Helical" evidence="1">
    <location>
        <begin position="12"/>
        <end position="36"/>
    </location>
</feature>
<keyword evidence="1" id="KW-0812">Transmembrane</keyword>
<gene>
    <name evidence="2" type="ORF">TCLT_LOCUS10658</name>
</gene>
<accession>A0A0N5DBV7</accession>
<keyword evidence="1" id="KW-0472">Membrane</keyword>
<reference evidence="4" key="1">
    <citation type="submission" date="2017-02" db="UniProtKB">
        <authorList>
            <consortium name="WormBaseParasite"/>
        </authorList>
    </citation>
    <scope>IDENTIFICATION</scope>
</reference>
<evidence type="ECO:0000313" key="3">
    <source>
        <dbReference type="Proteomes" id="UP000276776"/>
    </source>
</evidence>
<keyword evidence="1" id="KW-1133">Transmembrane helix</keyword>
<name>A0A0N5DBV7_THECL</name>
<dbReference type="AlphaFoldDB" id="A0A0N5DBV7"/>
<dbReference type="Proteomes" id="UP000276776">
    <property type="component" value="Unassembled WGS sequence"/>
</dbReference>